<dbReference type="Proteomes" id="UP000198384">
    <property type="component" value="Unassembled WGS sequence"/>
</dbReference>
<dbReference type="Pfam" id="PF13692">
    <property type="entry name" value="Glyco_trans_1_4"/>
    <property type="match status" value="1"/>
</dbReference>
<sequence>MKKLLIIGFVWPEPNATAAGSRMLQLIKLFQKDGYTITFGSTASKTETTFNLENIAINTVKIELNNTSFDDFIKELNPKIVVFDRYLTEEQFGWRVSENCPNALRILDTEDLHFLRNARITAFKQQTKVTLPILMNEVAKREIASIYRCDLTLIISSYEMKLLKKVFKINKSLVHYIPFLVDPIEPSTIVTLPSFEKRANFMTIGNFRHEPNWNAVLYLKNDIWPLIRKQLPMAEMHIYGAYVPNKAQQLHNVKEGFLIKGWAENAETTFKNSKVCLAPLRFGAGLKGKLIDAMKYGAPSVTTSIGAEAMHQNLPWNGFICDLPQDFVDRAVELYTKKEVWSEAQKNGFTILKKCYDKATYEEKLLKKIVKIEHKIEKHRLKNFMGALLMHHSLKSTKYLAKWIEEKNK</sequence>
<gene>
    <name evidence="1" type="ORF">SAMN06265371_101397</name>
</gene>
<dbReference type="Gene3D" id="3.40.50.2000">
    <property type="entry name" value="Glycogen Phosphorylase B"/>
    <property type="match status" value="1"/>
</dbReference>
<name>A0A238VIF0_9FLAO</name>
<dbReference type="CDD" id="cd03801">
    <property type="entry name" value="GT4_PimA-like"/>
    <property type="match status" value="1"/>
</dbReference>
<dbReference type="AlphaFoldDB" id="A0A238VIF0"/>
<dbReference type="EMBL" id="FZNT01000001">
    <property type="protein sequence ID" value="SNR33473.1"/>
    <property type="molecule type" value="Genomic_DNA"/>
</dbReference>
<reference evidence="1 2" key="1">
    <citation type="submission" date="2017-06" db="EMBL/GenBank/DDBJ databases">
        <authorList>
            <person name="Kim H.J."/>
            <person name="Triplett B.A."/>
        </authorList>
    </citation>
    <scope>NUCLEOTIDE SEQUENCE [LARGE SCALE GENOMIC DNA]</scope>
    <source>
        <strain evidence="1 2">DSM 29150</strain>
    </source>
</reference>
<dbReference type="OrthoDB" id="9807209at2"/>
<protein>
    <submittedName>
        <fullName evidence="1">Glycosyltransferase involved in cell wall bisynthesis</fullName>
    </submittedName>
</protein>
<accession>A0A238VIF0</accession>
<evidence type="ECO:0000313" key="2">
    <source>
        <dbReference type="Proteomes" id="UP000198384"/>
    </source>
</evidence>
<dbReference type="SUPFAM" id="SSF53756">
    <property type="entry name" value="UDP-Glycosyltransferase/glycogen phosphorylase"/>
    <property type="match status" value="1"/>
</dbReference>
<keyword evidence="2" id="KW-1185">Reference proteome</keyword>
<keyword evidence="1" id="KW-0808">Transferase</keyword>
<organism evidence="1 2">
    <name type="scientific">Lutibacter agarilyticus</name>
    <dbReference type="NCBI Taxonomy" id="1109740"/>
    <lineage>
        <taxon>Bacteria</taxon>
        <taxon>Pseudomonadati</taxon>
        <taxon>Bacteroidota</taxon>
        <taxon>Flavobacteriia</taxon>
        <taxon>Flavobacteriales</taxon>
        <taxon>Flavobacteriaceae</taxon>
        <taxon>Lutibacter</taxon>
    </lineage>
</organism>
<dbReference type="GO" id="GO:0016740">
    <property type="term" value="F:transferase activity"/>
    <property type="evidence" value="ECO:0007669"/>
    <property type="project" value="UniProtKB-KW"/>
</dbReference>
<dbReference type="RefSeq" id="WP_089380046.1">
    <property type="nucleotide sequence ID" value="NZ_FZNT01000001.1"/>
</dbReference>
<proteinExistence type="predicted"/>
<evidence type="ECO:0000313" key="1">
    <source>
        <dbReference type="EMBL" id="SNR33473.1"/>
    </source>
</evidence>